<evidence type="ECO:0000313" key="3">
    <source>
        <dbReference type="Proteomes" id="UP000186922"/>
    </source>
</evidence>
<keyword evidence="1" id="KW-0472">Membrane</keyword>
<evidence type="ECO:0000313" key="2">
    <source>
        <dbReference type="EMBL" id="GAU94533.1"/>
    </source>
</evidence>
<evidence type="ECO:0000256" key="1">
    <source>
        <dbReference type="SAM" id="Phobius"/>
    </source>
</evidence>
<feature type="transmembrane region" description="Helical" evidence="1">
    <location>
        <begin position="66"/>
        <end position="86"/>
    </location>
</feature>
<accession>A0A1D1V6R9</accession>
<keyword evidence="3" id="KW-1185">Reference proteome</keyword>
<sequence length="139" mass="16226">MTTWAFVPTVVTATCYVVTHRLLHQHTNIRFAEYRERHHLHSNASAHVDQSLQRAVQRMKCLSHRIIVMIILKFSVHYPIAFFYLLRTEDDLKPLTNLIVLSLHFSSTLFNAVLYGLADPQLRRQHQKLAERLCRSCCG</sequence>
<proteinExistence type="predicted"/>
<dbReference type="Gene3D" id="1.20.1070.10">
    <property type="entry name" value="Rhodopsin 7-helix transmembrane proteins"/>
    <property type="match status" value="1"/>
</dbReference>
<dbReference type="SUPFAM" id="SSF81321">
    <property type="entry name" value="Family A G protein-coupled receptor-like"/>
    <property type="match status" value="1"/>
</dbReference>
<comment type="caution">
    <text evidence="2">The sequence shown here is derived from an EMBL/GenBank/DDBJ whole genome shotgun (WGS) entry which is preliminary data.</text>
</comment>
<dbReference type="EMBL" id="BDGG01000002">
    <property type="protein sequence ID" value="GAU94533.1"/>
    <property type="molecule type" value="Genomic_DNA"/>
</dbReference>
<organism evidence="2 3">
    <name type="scientific">Ramazzottius varieornatus</name>
    <name type="common">Water bear</name>
    <name type="synonym">Tardigrade</name>
    <dbReference type="NCBI Taxonomy" id="947166"/>
    <lineage>
        <taxon>Eukaryota</taxon>
        <taxon>Metazoa</taxon>
        <taxon>Ecdysozoa</taxon>
        <taxon>Tardigrada</taxon>
        <taxon>Eutardigrada</taxon>
        <taxon>Parachela</taxon>
        <taxon>Hypsibioidea</taxon>
        <taxon>Ramazzottiidae</taxon>
        <taxon>Ramazzottius</taxon>
    </lineage>
</organism>
<dbReference type="Proteomes" id="UP000186922">
    <property type="component" value="Unassembled WGS sequence"/>
</dbReference>
<name>A0A1D1V6R9_RAMVA</name>
<dbReference type="AlphaFoldDB" id="A0A1D1V6R9"/>
<gene>
    <name evidence="2" type="primary">RvY_06289-1</name>
    <name evidence="2" type="synonym">RvY_06289.1</name>
    <name evidence="2" type="ORF">RvY_06289</name>
</gene>
<reference evidence="2 3" key="1">
    <citation type="journal article" date="2016" name="Nat. Commun.">
        <title>Extremotolerant tardigrade genome and improved radiotolerance of human cultured cells by tardigrade-unique protein.</title>
        <authorList>
            <person name="Hashimoto T."/>
            <person name="Horikawa D.D."/>
            <person name="Saito Y."/>
            <person name="Kuwahara H."/>
            <person name="Kozuka-Hata H."/>
            <person name="Shin-I T."/>
            <person name="Minakuchi Y."/>
            <person name="Ohishi K."/>
            <person name="Motoyama A."/>
            <person name="Aizu T."/>
            <person name="Enomoto A."/>
            <person name="Kondo K."/>
            <person name="Tanaka S."/>
            <person name="Hara Y."/>
            <person name="Koshikawa S."/>
            <person name="Sagara H."/>
            <person name="Miura T."/>
            <person name="Yokobori S."/>
            <person name="Miyagawa K."/>
            <person name="Suzuki Y."/>
            <person name="Kubo T."/>
            <person name="Oyama M."/>
            <person name="Kohara Y."/>
            <person name="Fujiyama A."/>
            <person name="Arakawa K."/>
            <person name="Katayama T."/>
            <person name="Toyoda A."/>
            <person name="Kunieda T."/>
        </authorList>
    </citation>
    <scope>NUCLEOTIDE SEQUENCE [LARGE SCALE GENOMIC DNA]</scope>
    <source>
        <strain evidence="2 3">YOKOZUNA-1</strain>
    </source>
</reference>
<protein>
    <submittedName>
        <fullName evidence="2">Uncharacterized protein</fullName>
    </submittedName>
</protein>
<keyword evidence="1" id="KW-0812">Transmembrane</keyword>
<feature type="transmembrane region" description="Helical" evidence="1">
    <location>
        <begin position="98"/>
        <end position="118"/>
    </location>
</feature>
<keyword evidence="1" id="KW-1133">Transmembrane helix</keyword>